<keyword evidence="4" id="KW-1185">Reference proteome</keyword>
<evidence type="ECO:0000313" key="3">
    <source>
        <dbReference type="EMBL" id="SEO94389.1"/>
    </source>
</evidence>
<dbReference type="InterPro" id="IPR000468">
    <property type="entry name" value="Barstar"/>
</dbReference>
<proteinExistence type="inferred from homology"/>
<dbReference type="Gene3D" id="3.30.370.10">
    <property type="entry name" value="Barstar-like"/>
    <property type="match status" value="1"/>
</dbReference>
<comment type="similarity">
    <text evidence="1">Belongs to the barstar family.</text>
</comment>
<dbReference type="Proteomes" id="UP000199300">
    <property type="component" value="Unassembled WGS sequence"/>
</dbReference>
<dbReference type="InterPro" id="IPR035905">
    <property type="entry name" value="Barstar-like_sf"/>
</dbReference>
<evidence type="ECO:0000259" key="2">
    <source>
        <dbReference type="Pfam" id="PF01337"/>
    </source>
</evidence>
<feature type="domain" description="Barstar (barnase inhibitor)" evidence="2">
    <location>
        <begin position="28"/>
        <end position="109"/>
    </location>
</feature>
<dbReference type="STRING" id="872970.SAMN04488134_1202"/>
<dbReference type="Pfam" id="PF01337">
    <property type="entry name" value="Barstar"/>
    <property type="match status" value="1"/>
</dbReference>
<reference evidence="3 4" key="1">
    <citation type="submission" date="2016-10" db="EMBL/GenBank/DDBJ databases">
        <authorList>
            <person name="de Groot N.N."/>
        </authorList>
    </citation>
    <scope>NUCLEOTIDE SEQUENCE [LARGE SCALE GENOMIC DNA]</scope>
    <source>
        <strain evidence="3 4">CGMCC 1.10434</strain>
    </source>
</reference>
<accession>A0A1H8TTR4</accession>
<name>A0A1H8TTR4_9BACI</name>
<dbReference type="OrthoDB" id="2086389at2"/>
<organism evidence="3 4">
    <name type="scientific">Amphibacillus marinus</name>
    <dbReference type="NCBI Taxonomy" id="872970"/>
    <lineage>
        <taxon>Bacteria</taxon>
        <taxon>Bacillati</taxon>
        <taxon>Bacillota</taxon>
        <taxon>Bacilli</taxon>
        <taxon>Bacillales</taxon>
        <taxon>Bacillaceae</taxon>
        <taxon>Amphibacillus</taxon>
    </lineage>
</organism>
<dbReference type="AlphaFoldDB" id="A0A1H8TTR4"/>
<evidence type="ECO:0000256" key="1">
    <source>
        <dbReference type="ARBA" id="ARBA00006845"/>
    </source>
</evidence>
<sequence>MATNQILHVQQNKATELIKHTEKEDWYIVNIHGNSIQTKNDFLELMKEEFLLPDCSGWDSFIDWMTDLSWIDRRCFCIVINDYENFLKEDNESKEIIIEIFEEDILPFWEKDVMKTVVNGEPRTFKLYLVVP</sequence>
<dbReference type="SUPFAM" id="SSF52038">
    <property type="entry name" value="Barstar-related"/>
    <property type="match status" value="1"/>
</dbReference>
<gene>
    <name evidence="3" type="ORF">SAMN04488134_1202</name>
</gene>
<dbReference type="EMBL" id="FODJ01000020">
    <property type="protein sequence ID" value="SEO94389.1"/>
    <property type="molecule type" value="Genomic_DNA"/>
</dbReference>
<dbReference type="RefSeq" id="WP_091500363.1">
    <property type="nucleotide sequence ID" value="NZ_FODJ01000020.1"/>
</dbReference>
<protein>
    <submittedName>
        <fullName evidence="3">Barstar (Barnase inhibitor)</fullName>
    </submittedName>
</protein>
<evidence type="ECO:0000313" key="4">
    <source>
        <dbReference type="Proteomes" id="UP000199300"/>
    </source>
</evidence>